<dbReference type="RefSeq" id="WP_171247257.1">
    <property type="nucleotide sequence ID" value="NZ_JABFAJ010000017.1"/>
</dbReference>
<name>A0A849JWR1_9MICO</name>
<organism evidence="3 4">
    <name type="scientific">Isoptericola sediminis</name>
    <dbReference type="NCBI Taxonomy" id="2733572"/>
    <lineage>
        <taxon>Bacteria</taxon>
        <taxon>Bacillati</taxon>
        <taxon>Actinomycetota</taxon>
        <taxon>Actinomycetes</taxon>
        <taxon>Micrococcales</taxon>
        <taxon>Promicromonosporaceae</taxon>
        <taxon>Isoptericola</taxon>
    </lineage>
</organism>
<protein>
    <submittedName>
        <fullName evidence="3">2TM domain-containing protein</fullName>
    </submittedName>
</protein>
<dbReference type="Pfam" id="PF13239">
    <property type="entry name" value="2TM"/>
    <property type="match status" value="1"/>
</dbReference>
<feature type="domain" description="2TM" evidence="2">
    <location>
        <begin position="10"/>
        <end position="84"/>
    </location>
</feature>
<evidence type="ECO:0000259" key="2">
    <source>
        <dbReference type="Pfam" id="PF13239"/>
    </source>
</evidence>
<dbReference type="InterPro" id="IPR025698">
    <property type="entry name" value="2TM_dom"/>
</dbReference>
<feature type="transmembrane region" description="Helical" evidence="1">
    <location>
        <begin position="47"/>
        <end position="68"/>
    </location>
</feature>
<comment type="caution">
    <text evidence="3">The sequence shown here is derived from an EMBL/GenBank/DDBJ whole genome shotgun (WGS) entry which is preliminary data.</text>
</comment>
<evidence type="ECO:0000313" key="3">
    <source>
        <dbReference type="EMBL" id="NNU27756.1"/>
    </source>
</evidence>
<dbReference type="AlphaFoldDB" id="A0A849JWR1"/>
<sequence>MSDRAEQDPARRQAKAAIGLMWHAGVFVIVNGFLWAIDLSMDPGVDWAFWTTLPWAVGLAFHALAYFIDSRQVEDRLTRKFEERRGG</sequence>
<feature type="transmembrane region" description="Helical" evidence="1">
    <location>
        <begin position="20"/>
        <end position="41"/>
    </location>
</feature>
<keyword evidence="1" id="KW-0812">Transmembrane</keyword>
<keyword evidence="1" id="KW-0472">Membrane</keyword>
<dbReference type="EMBL" id="JABFAJ010000017">
    <property type="protein sequence ID" value="NNU27756.1"/>
    <property type="molecule type" value="Genomic_DNA"/>
</dbReference>
<evidence type="ECO:0000313" key="4">
    <source>
        <dbReference type="Proteomes" id="UP000557204"/>
    </source>
</evidence>
<evidence type="ECO:0000256" key="1">
    <source>
        <dbReference type="SAM" id="Phobius"/>
    </source>
</evidence>
<dbReference type="Proteomes" id="UP000557204">
    <property type="component" value="Unassembled WGS sequence"/>
</dbReference>
<keyword evidence="1" id="KW-1133">Transmembrane helix</keyword>
<reference evidence="3 4" key="1">
    <citation type="submission" date="2020-05" db="EMBL/GenBank/DDBJ databases">
        <title>Genome sequence of Isoptericola sp. JC619 isolated from Chilika lagoon, India.</title>
        <authorList>
            <person name="Kumar D."/>
            <person name="Appam K."/>
            <person name="Gandham S."/>
            <person name="Uppada J."/>
            <person name="Sasikala C."/>
            <person name="Venkata Ramana C."/>
        </authorList>
    </citation>
    <scope>NUCLEOTIDE SEQUENCE [LARGE SCALE GENOMIC DNA]</scope>
    <source>
        <strain evidence="3 4">JC619</strain>
    </source>
</reference>
<keyword evidence="4" id="KW-1185">Reference proteome</keyword>
<gene>
    <name evidence="3" type="ORF">HLI28_09410</name>
</gene>
<accession>A0A849JWR1</accession>
<proteinExistence type="predicted"/>